<dbReference type="EMBL" id="CAJNOK010027927">
    <property type="protein sequence ID" value="CAF1427884.1"/>
    <property type="molecule type" value="Genomic_DNA"/>
</dbReference>
<dbReference type="OrthoDB" id="9995667at2759"/>
<dbReference type="Proteomes" id="UP000682733">
    <property type="component" value="Unassembled WGS sequence"/>
</dbReference>
<name>A0A813X445_9BILA</name>
<evidence type="ECO:0000313" key="5">
    <source>
        <dbReference type="EMBL" id="CAF4226640.1"/>
    </source>
</evidence>
<dbReference type="EMBL" id="CAJNOQ010001010">
    <property type="protein sequence ID" value="CAF0859935.1"/>
    <property type="molecule type" value="Genomic_DNA"/>
</dbReference>
<organism evidence="2 6">
    <name type="scientific">Didymodactylos carnosus</name>
    <dbReference type="NCBI Taxonomy" id="1234261"/>
    <lineage>
        <taxon>Eukaryota</taxon>
        <taxon>Metazoa</taxon>
        <taxon>Spiralia</taxon>
        <taxon>Gnathifera</taxon>
        <taxon>Rotifera</taxon>
        <taxon>Eurotatoria</taxon>
        <taxon>Bdelloidea</taxon>
        <taxon>Philodinida</taxon>
        <taxon>Philodinidae</taxon>
        <taxon>Didymodactylos</taxon>
    </lineage>
</organism>
<evidence type="ECO:0000313" key="2">
    <source>
        <dbReference type="EMBL" id="CAF0859935.1"/>
    </source>
</evidence>
<reference evidence="2" key="1">
    <citation type="submission" date="2021-02" db="EMBL/GenBank/DDBJ databases">
        <authorList>
            <person name="Nowell W R."/>
        </authorList>
    </citation>
    <scope>NUCLEOTIDE SEQUENCE</scope>
</reference>
<dbReference type="AlphaFoldDB" id="A0A813X445"/>
<comment type="caution">
    <text evidence="2">The sequence shown here is derived from an EMBL/GenBank/DDBJ whole genome shotgun (WGS) entry which is preliminary data.</text>
</comment>
<evidence type="ECO:0000313" key="4">
    <source>
        <dbReference type="EMBL" id="CAF3647588.1"/>
    </source>
</evidence>
<sequence length="101" mass="11783">MKTLIFFLSILPILLTHVSSRTRLQKIIINDHEWIVPNEPGWIDVVREADALRTKHFRNCQSIEECRGVTELLREVFLKHAVSAKYFMGETNAVDTIFKWG</sequence>
<protein>
    <submittedName>
        <fullName evidence="2">Uncharacterized protein</fullName>
    </submittedName>
</protein>
<dbReference type="Proteomes" id="UP000681722">
    <property type="component" value="Unassembled WGS sequence"/>
</dbReference>
<keyword evidence="1" id="KW-0732">Signal</keyword>
<evidence type="ECO:0000256" key="1">
    <source>
        <dbReference type="SAM" id="SignalP"/>
    </source>
</evidence>
<dbReference type="EMBL" id="CAJOBA010049704">
    <property type="protein sequence ID" value="CAF4226640.1"/>
    <property type="molecule type" value="Genomic_DNA"/>
</dbReference>
<accession>A0A813X445</accession>
<gene>
    <name evidence="2" type="ORF">GPM918_LOCUS6530</name>
    <name evidence="3" type="ORF">OVA965_LOCUS33927</name>
    <name evidence="4" type="ORF">SRO942_LOCUS6530</name>
    <name evidence="5" type="ORF">TMI583_LOCUS34832</name>
</gene>
<evidence type="ECO:0000313" key="3">
    <source>
        <dbReference type="EMBL" id="CAF1427884.1"/>
    </source>
</evidence>
<keyword evidence="6" id="KW-1185">Reference proteome</keyword>
<feature type="signal peptide" evidence="1">
    <location>
        <begin position="1"/>
        <end position="20"/>
    </location>
</feature>
<dbReference type="EMBL" id="CAJOBC010001010">
    <property type="protein sequence ID" value="CAF3647588.1"/>
    <property type="molecule type" value="Genomic_DNA"/>
</dbReference>
<evidence type="ECO:0000313" key="6">
    <source>
        <dbReference type="Proteomes" id="UP000663829"/>
    </source>
</evidence>
<dbReference type="Proteomes" id="UP000677228">
    <property type="component" value="Unassembled WGS sequence"/>
</dbReference>
<dbReference type="Proteomes" id="UP000663829">
    <property type="component" value="Unassembled WGS sequence"/>
</dbReference>
<proteinExistence type="predicted"/>
<feature type="chain" id="PRO_5035683646" evidence="1">
    <location>
        <begin position="21"/>
        <end position="101"/>
    </location>
</feature>